<evidence type="ECO:0000256" key="4">
    <source>
        <dbReference type="SAM" id="MobiDB-lite"/>
    </source>
</evidence>
<dbReference type="SUPFAM" id="SSF46785">
    <property type="entry name" value="Winged helix' DNA-binding domain"/>
    <property type="match status" value="1"/>
</dbReference>
<dbReference type="EMBL" id="JAPQKI010000009">
    <property type="protein sequence ID" value="KAJ5089481.1"/>
    <property type="molecule type" value="Genomic_DNA"/>
</dbReference>
<organism evidence="6 7">
    <name type="scientific">Penicillium argentinense</name>
    <dbReference type="NCBI Taxonomy" id="1131581"/>
    <lineage>
        <taxon>Eukaryota</taxon>
        <taxon>Fungi</taxon>
        <taxon>Dikarya</taxon>
        <taxon>Ascomycota</taxon>
        <taxon>Pezizomycotina</taxon>
        <taxon>Eurotiomycetes</taxon>
        <taxon>Eurotiomycetidae</taxon>
        <taxon>Eurotiales</taxon>
        <taxon>Aspergillaceae</taxon>
        <taxon>Penicillium</taxon>
    </lineage>
</organism>
<evidence type="ECO:0000313" key="6">
    <source>
        <dbReference type="EMBL" id="KAJ5089481.1"/>
    </source>
</evidence>
<protein>
    <recommendedName>
        <fullName evidence="5">HTH La-type RNA-binding domain-containing protein</fullName>
    </recommendedName>
</protein>
<dbReference type="RefSeq" id="XP_056471463.1">
    <property type="nucleotide sequence ID" value="XM_056620657.1"/>
</dbReference>
<evidence type="ECO:0000256" key="2">
    <source>
        <dbReference type="PROSITE-ProRule" id="PRU00332"/>
    </source>
</evidence>
<feature type="coiled-coil region" evidence="3">
    <location>
        <begin position="98"/>
        <end position="132"/>
    </location>
</feature>
<dbReference type="Proteomes" id="UP001149074">
    <property type="component" value="Unassembled WGS sequence"/>
</dbReference>
<feature type="region of interest" description="Disordered" evidence="4">
    <location>
        <begin position="543"/>
        <end position="565"/>
    </location>
</feature>
<dbReference type="GO" id="GO:0003723">
    <property type="term" value="F:RNA binding"/>
    <property type="evidence" value="ECO:0007669"/>
    <property type="project" value="UniProtKB-UniRule"/>
</dbReference>
<dbReference type="GO" id="GO:0045727">
    <property type="term" value="P:positive regulation of translation"/>
    <property type="evidence" value="ECO:0007669"/>
    <property type="project" value="TreeGrafter"/>
</dbReference>
<dbReference type="PROSITE" id="PS50961">
    <property type="entry name" value="HTH_LA"/>
    <property type="match status" value="1"/>
</dbReference>
<dbReference type="OrthoDB" id="6133115at2759"/>
<keyword evidence="7" id="KW-1185">Reference proteome</keyword>
<reference evidence="6" key="1">
    <citation type="submission" date="2022-11" db="EMBL/GenBank/DDBJ databases">
        <authorList>
            <person name="Petersen C."/>
        </authorList>
    </citation>
    <scope>NUCLEOTIDE SEQUENCE</scope>
    <source>
        <strain evidence="6">IBT 30761</strain>
    </source>
</reference>
<evidence type="ECO:0000256" key="3">
    <source>
        <dbReference type="SAM" id="Coils"/>
    </source>
</evidence>
<keyword evidence="1 2" id="KW-0694">RNA-binding</keyword>
<dbReference type="InterPro" id="IPR036388">
    <property type="entry name" value="WH-like_DNA-bd_sf"/>
</dbReference>
<proteinExistence type="predicted"/>
<feature type="region of interest" description="Disordered" evidence="4">
    <location>
        <begin position="1"/>
        <end position="25"/>
    </location>
</feature>
<feature type="region of interest" description="Disordered" evidence="4">
    <location>
        <begin position="210"/>
        <end position="275"/>
    </location>
</feature>
<evidence type="ECO:0000256" key="1">
    <source>
        <dbReference type="ARBA" id="ARBA00022884"/>
    </source>
</evidence>
<dbReference type="InterPro" id="IPR045180">
    <property type="entry name" value="La_dom_prot"/>
</dbReference>
<dbReference type="GO" id="GO:0010494">
    <property type="term" value="C:cytoplasmic stress granule"/>
    <property type="evidence" value="ECO:0007669"/>
    <property type="project" value="TreeGrafter"/>
</dbReference>
<feature type="region of interest" description="Disordered" evidence="4">
    <location>
        <begin position="406"/>
        <end position="426"/>
    </location>
</feature>
<feature type="region of interest" description="Disordered" evidence="4">
    <location>
        <begin position="620"/>
        <end position="726"/>
    </location>
</feature>
<gene>
    <name evidence="6" type="ORF">N7532_008165</name>
</gene>
<dbReference type="AlphaFoldDB" id="A0A9W9EX30"/>
<keyword evidence="3" id="KW-0175">Coiled coil</keyword>
<feature type="domain" description="HTH La-type RNA-binding" evidence="5">
    <location>
        <begin position="305"/>
        <end position="396"/>
    </location>
</feature>
<evidence type="ECO:0000259" key="5">
    <source>
        <dbReference type="PROSITE" id="PS50961"/>
    </source>
</evidence>
<dbReference type="PANTHER" id="PTHR22792">
    <property type="entry name" value="LUPUS LA PROTEIN-RELATED"/>
    <property type="match status" value="1"/>
</dbReference>
<accession>A0A9W9EX30</accession>
<dbReference type="SMART" id="SM00715">
    <property type="entry name" value="LA"/>
    <property type="match status" value="1"/>
</dbReference>
<feature type="compositionally biased region" description="Basic and acidic residues" evidence="4">
    <location>
        <begin position="669"/>
        <end position="685"/>
    </location>
</feature>
<dbReference type="PANTHER" id="PTHR22792:SF132">
    <property type="entry name" value="LA-RELATED PROTEIN 1"/>
    <property type="match status" value="1"/>
</dbReference>
<comment type="caution">
    <text evidence="6">The sequence shown here is derived from an EMBL/GenBank/DDBJ whole genome shotgun (WGS) entry which is preliminary data.</text>
</comment>
<feature type="compositionally biased region" description="Basic and acidic residues" evidence="4">
    <location>
        <begin position="702"/>
        <end position="726"/>
    </location>
</feature>
<feature type="compositionally biased region" description="Polar residues" evidence="4">
    <location>
        <begin position="413"/>
        <end position="426"/>
    </location>
</feature>
<dbReference type="GO" id="GO:0005829">
    <property type="term" value="C:cytosol"/>
    <property type="evidence" value="ECO:0007669"/>
    <property type="project" value="TreeGrafter"/>
</dbReference>
<dbReference type="InterPro" id="IPR006630">
    <property type="entry name" value="La_HTH"/>
</dbReference>
<evidence type="ECO:0000313" key="7">
    <source>
        <dbReference type="Proteomes" id="UP001149074"/>
    </source>
</evidence>
<name>A0A9W9EX30_9EURO</name>
<feature type="region of interest" description="Disordered" evidence="4">
    <location>
        <begin position="746"/>
        <end position="765"/>
    </location>
</feature>
<dbReference type="Gene3D" id="1.10.10.10">
    <property type="entry name" value="Winged helix-like DNA-binding domain superfamily/Winged helix DNA-binding domain"/>
    <property type="match status" value="1"/>
</dbReference>
<dbReference type="Pfam" id="PF05383">
    <property type="entry name" value="La"/>
    <property type="match status" value="1"/>
</dbReference>
<reference evidence="6" key="2">
    <citation type="journal article" date="2023" name="IMA Fungus">
        <title>Comparative genomic study of the Penicillium genus elucidates a diverse pangenome and 15 lateral gene transfer events.</title>
        <authorList>
            <person name="Petersen C."/>
            <person name="Sorensen T."/>
            <person name="Nielsen M.R."/>
            <person name="Sondergaard T.E."/>
            <person name="Sorensen J.L."/>
            <person name="Fitzpatrick D.A."/>
            <person name="Frisvad J.C."/>
            <person name="Nielsen K.L."/>
        </authorList>
    </citation>
    <scope>NUCLEOTIDE SEQUENCE</scope>
    <source>
        <strain evidence="6">IBT 30761</strain>
    </source>
</reference>
<sequence length="997" mass="111477">MGQLNSEGQGSHANDEDPQNLTIDPSPHLYNAISVSVVAIQCLEQLTRLFTDQYLQEQPEVYPALWQDELGRLRVWAANIGVHKSGKGSLDVQLRDALHIKDQTLRLLERLLERLQRTAEDLTEVLQGSECKDDFEDDFSDGTDEDETELQSIYRAFRDTIDNLFQMSILIQRPAQCDRLLGSKTSEITFFDPYDMQHGANKYPEAAQAISDRDLEESAPLSWSEDGENDDVPQPDKANAARDEPSPETRHLNTIQEDSSLESTDQRQQPDPIISYDKTHSGLGCLVHDGKTVVPPPPRERFKQYATPFSITSKLSMQLEYYFSVDNLCRDMPLRRHMDSQGFVSLSVIASLRSIKSLTIESELIRRVSRELRSVEYQTSEDGVDRLRPRDNWAQWILPYDLREPSAQHEGTAPTQARQVVPSQRNMSRATGQFDISDLIDALPDYDHSRMSGESVPERSQGLCESKWSTVDYDSGRRAQVTVANSRRRHPGHSVRYNYDHDSHDISEDPIRVVEEYQLAGAGSITTAASLPLSAEALIPKAAGDAESNDSDVDSENRSDADERMNKTLVVNGMEISFTEEALQGKSINVRSRNAGGVQFNLPKPLPFYFRPADTASIRELDGRYNSPPGSSSYSTTSGSSRYSSVTGSSRYSSATASSRYSSTSDSTSPRELEDLRRDRDDRRSVRAHRRSSQSTYGFRYPYDKSKREDIHQQEEGQGKAAAMEKDHHEPFVNISLGIMPRMSDSPSRFKTNPARPFTAPKSPGAEIEPEKIIEDLAKPQISGQTSKAAERIRDEAEKARADGTELTLSTTASSTDLSEVYYDVESEIQDLKSRIRRLELAGIIPPSSQAAISRTSSERPRTASPVIIESTIAVHPLETDEQFVLDKFEQHATHCSLCTQALENSDDTLCEQGNAYARDVKSYLFSEDGNYFSVNARENGKTGRVGVPDEAQAVRHLLEGIESGSFLKTRQRALPTVSVSGMAVSRWGSNIQREDG</sequence>
<feature type="compositionally biased region" description="Basic and acidic residues" evidence="4">
    <location>
        <begin position="239"/>
        <end position="251"/>
    </location>
</feature>
<feature type="compositionally biased region" description="Polar residues" evidence="4">
    <location>
        <begin position="252"/>
        <end position="269"/>
    </location>
</feature>
<feature type="region of interest" description="Disordered" evidence="4">
    <location>
        <begin position="484"/>
        <end position="505"/>
    </location>
</feature>
<dbReference type="GeneID" id="81359636"/>
<dbReference type="InterPro" id="IPR036390">
    <property type="entry name" value="WH_DNA-bd_sf"/>
</dbReference>
<feature type="compositionally biased region" description="Low complexity" evidence="4">
    <location>
        <begin position="627"/>
        <end position="668"/>
    </location>
</feature>
<feature type="compositionally biased region" description="Basic and acidic residues" evidence="4">
    <location>
        <begin position="555"/>
        <end position="565"/>
    </location>
</feature>
<dbReference type="CDD" id="cd07323">
    <property type="entry name" value="LAM"/>
    <property type="match status" value="1"/>
</dbReference>
<feature type="compositionally biased region" description="Polar residues" evidence="4">
    <location>
        <begin position="1"/>
        <end position="12"/>
    </location>
</feature>